<name>A0A1H3NAA9_9RHOB</name>
<dbReference type="GO" id="GO:0042597">
    <property type="term" value="C:periplasmic space"/>
    <property type="evidence" value="ECO:0007669"/>
    <property type="project" value="InterPro"/>
</dbReference>
<dbReference type="GeneID" id="78125849"/>
<organism evidence="7 8">
    <name type="scientific">Lentibacter algarum</name>
    <dbReference type="NCBI Taxonomy" id="576131"/>
    <lineage>
        <taxon>Bacteria</taxon>
        <taxon>Pseudomonadati</taxon>
        <taxon>Pseudomonadota</taxon>
        <taxon>Alphaproteobacteria</taxon>
        <taxon>Rhodobacterales</taxon>
        <taxon>Roseobacteraceae</taxon>
        <taxon>Lentibacter</taxon>
    </lineage>
</organism>
<dbReference type="RefSeq" id="WP_089894297.1">
    <property type="nucleotide sequence ID" value="NZ_FNPR01000006.1"/>
</dbReference>
<dbReference type="AlphaFoldDB" id="A0A1H3NAA9"/>
<dbReference type="Proteomes" id="UP000199026">
    <property type="component" value="Unassembled WGS sequence"/>
</dbReference>
<dbReference type="InterPro" id="IPR002321">
    <property type="entry name" value="Cyt_c_II"/>
</dbReference>
<keyword evidence="6" id="KW-0732">Signal</keyword>
<evidence type="ECO:0000256" key="2">
    <source>
        <dbReference type="ARBA" id="ARBA00022617"/>
    </source>
</evidence>
<keyword evidence="1" id="KW-0813">Transport</keyword>
<dbReference type="GO" id="GO:0020037">
    <property type="term" value="F:heme binding"/>
    <property type="evidence" value="ECO:0007669"/>
    <property type="project" value="InterPro"/>
</dbReference>
<evidence type="ECO:0000256" key="4">
    <source>
        <dbReference type="ARBA" id="ARBA00022982"/>
    </source>
</evidence>
<keyword evidence="4" id="KW-0249">Electron transport</keyword>
<evidence type="ECO:0000313" key="7">
    <source>
        <dbReference type="EMBL" id="SDY85610.1"/>
    </source>
</evidence>
<gene>
    <name evidence="7" type="ORF">SAMN05444486_10624</name>
</gene>
<keyword evidence="2" id="KW-0349">Heme</keyword>
<proteinExistence type="predicted"/>
<dbReference type="SUPFAM" id="SSF47175">
    <property type="entry name" value="Cytochromes"/>
    <property type="match status" value="1"/>
</dbReference>
<evidence type="ECO:0000256" key="6">
    <source>
        <dbReference type="SAM" id="SignalP"/>
    </source>
</evidence>
<dbReference type="GO" id="GO:0022900">
    <property type="term" value="P:electron transport chain"/>
    <property type="evidence" value="ECO:0007669"/>
    <property type="project" value="InterPro"/>
</dbReference>
<dbReference type="Gene3D" id="1.20.120.10">
    <property type="entry name" value="Cytochrome c/b562"/>
    <property type="match status" value="1"/>
</dbReference>
<feature type="chain" id="PRO_5011644817" evidence="6">
    <location>
        <begin position="22"/>
        <end position="195"/>
    </location>
</feature>
<dbReference type="GO" id="GO:0009055">
    <property type="term" value="F:electron transfer activity"/>
    <property type="evidence" value="ECO:0007669"/>
    <property type="project" value="InterPro"/>
</dbReference>
<dbReference type="OrthoDB" id="8115790at2"/>
<dbReference type="STRING" id="576131.SAMN05444486_10624"/>
<evidence type="ECO:0000313" key="8">
    <source>
        <dbReference type="Proteomes" id="UP000199026"/>
    </source>
</evidence>
<dbReference type="Pfam" id="PF01322">
    <property type="entry name" value="Cytochrom_C_2"/>
    <property type="match status" value="1"/>
</dbReference>
<dbReference type="InterPro" id="IPR012127">
    <property type="entry name" value="Cyt_c_prime"/>
</dbReference>
<evidence type="ECO:0000256" key="5">
    <source>
        <dbReference type="ARBA" id="ARBA00023004"/>
    </source>
</evidence>
<protein>
    <submittedName>
        <fullName evidence="7">Cytochrome c556</fullName>
    </submittedName>
</protein>
<reference evidence="7 8" key="1">
    <citation type="submission" date="2016-10" db="EMBL/GenBank/DDBJ databases">
        <authorList>
            <person name="de Groot N.N."/>
        </authorList>
    </citation>
    <scope>NUCLEOTIDE SEQUENCE [LARGE SCALE GENOMIC DNA]</scope>
    <source>
        <strain evidence="7 8">DSM 24677</strain>
    </source>
</reference>
<keyword evidence="5" id="KW-0408">Iron</keyword>
<dbReference type="EMBL" id="FNPR01000006">
    <property type="protein sequence ID" value="SDY85610.1"/>
    <property type="molecule type" value="Genomic_DNA"/>
</dbReference>
<evidence type="ECO:0000256" key="3">
    <source>
        <dbReference type="ARBA" id="ARBA00022723"/>
    </source>
</evidence>
<accession>A0A1H3NAA9</accession>
<dbReference type="PROSITE" id="PS51009">
    <property type="entry name" value="CYTCII"/>
    <property type="match status" value="1"/>
</dbReference>
<keyword evidence="8" id="KW-1185">Reference proteome</keyword>
<keyword evidence="3" id="KW-0479">Metal-binding</keyword>
<sequence>MKKTTVLAAIVATSTSLTAFAHGGATGIVKDRMDAMADMGKAVKAVTPMMRGEIDYDADVVRRAAATFSRHAGDSMTDLFPEGSGGMPSEAKDAIWSKWEEFSALADQLGIVSEGLAGAADNGLMATGSSAMSTDTMMGGGSGMMGGGSRMMGGTGAMGNTMTAAQISEMPVDGAFTMVTQVCSACHTQFRAESK</sequence>
<dbReference type="InterPro" id="IPR010980">
    <property type="entry name" value="Cyt_c/b562"/>
</dbReference>
<dbReference type="PIRSF" id="PIRSF000027">
    <property type="entry name" value="Cytc_c_prime"/>
    <property type="match status" value="1"/>
</dbReference>
<feature type="signal peptide" evidence="6">
    <location>
        <begin position="1"/>
        <end position="21"/>
    </location>
</feature>
<evidence type="ECO:0000256" key="1">
    <source>
        <dbReference type="ARBA" id="ARBA00022448"/>
    </source>
</evidence>
<dbReference type="GO" id="GO:0005506">
    <property type="term" value="F:iron ion binding"/>
    <property type="evidence" value="ECO:0007669"/>
    <property type="project" value="InterPro"/>
</dbReference>